<organism evidence="8 9">
    <name type="scientific">candidate division WWE3 bacterium CG06_land_8_20_14_3_00_42_16</name>
    <dbReference type="NCBI Taxonomy" id="1975083"/>
    <lineage>
        <taxon>Bacteria</taxon>
        <taxon>Katanobacteria</taxon>
    </lineage>
</organism>
<dbReference type="PANTHER" id="PTHR42723:SF1">
    <property type="entry name" value="CHLOROPHYLL SYNTHASE, CHLOROPLASTIC"/>
    <property type="match status" value="1"/>
</dbReference>
<dbReference type="AlphaFoldDB" id="A0A2M7AMQ4"/>
<dbReference type="Gene3D" id="1.10.357.140">
    <property type="entry name" value="UbiA prenyltransferase"/>
    <property type="match status" value="1"/>
</dbReference>
<feature type="transmembrane region" description="Helical" evidence="7">
    <location>
        <begin position="236"/>
        <end position="254"/>
    </location>
</feature>
<dbReference type="EMBL" id="PEWD01000065">
    <property type="protein sequence ID" value="PIU68617.1"/>
    <property type="molecule type" value="Genomic_DNA"/>
</dbReference>
<dbReference type="InterPro" id="IPR050475">
    <property type="entry name" value="Prenyltransferase_related"/>
</dbReference>
<feature type="transmembrane region" description="Helical" evidence="7">
    <location>
        <begin position="20"/>
        <end position="38"/>
    </location>
</feature>
<dbReference type="Gene3D" id="1.20.120.1780">
    <property type="entry name" value="UbiA prenyltransferase"/>
    <property type="match status" value="1"/>
</dbReference>
<proteinExistence type="predicted"/>
<dbReference type="GO" id="GO:0009234">
    <property type="term" value="P:menaquinone biosynthetic process"/>
    <property type="evidence" value="ECO:0007669"/>
    <property type="project" value="UniProtKB-UniPathway"/>
</dbReference>
<dbReference type="GO" id="GO:0016020">
    <property type="term" value="C:membrane"/>
    <property type="evidence" value="ECO:0007669"/>
    <property type="project" value="UniProtKB-SubCell"/>
</dbReference>
<evidence type="ECO:0000256" key="7">
    <source>
        <dbReference type="SAM" id="Phobius"/>
    </source>
</evidence>
<evidence type="ECO:0000313" key="9">
    <source>
        <dbReference type="Proteomes" id="UP000229916"/>
    </source>
</evidence>
<gene>
    <name evidence="8" type="ORF">COS81_03340</name>
</gene>
<evidence type="ECO:0000256" key="2">
    <source>
        <dbReference type="ARBA" id="ARBA00004863"/>
    </source>
</evidence>
<feature type="transmembrane region" description="Helical" evidence="7">
    <location>
        <begin position="211"/>
        <end position="230"/>
    </location>
</feature>
<keyword evidence="5 7" id="KW-1133">Transmembrane helix</keyword>
<dbReference type="Proteomes" id="UP000229916">
    <property type="component" value="Unassembled WGS sequence"/>
</dbReference>
<protein>
    <recommendedName>
        <fullName evidence="10">Prenyltransferase</fullName>
    </recommendedName>
</protein>
<dbReference type="UniPathway" id="UPA00079"/>
<evidence type="ECO:0000313" key="8">
    <source>
        <dbReference type="EMBL" id="PIU68617.1"/>
    </source>
</evidence>
<dbReference type="CDD" id="cd13962">
    <property type="entry name" value="PT_UbiA_UBIAD1"/>
    <property type="match status" value="1"/>
</dbReference>
<feature type="transmembrane region" description="Helical" evidence="7">
    <location>
        <begin position="111"/>
        <end position="129"/>
    </location>
</feature>
<feature type="transmembrane region" description="Helical" evidence="7">
    <location>
        <begin position="81"/>
        <end position="105"/>
    </location>
</feature>
<dbReference type="InterPro" id="IPR000537">
    <property type="entry name" value="UbiA_prenyltransferase"/>
</dbReference>
<dbReference type="InterPro" id="IPR026046">
    <property type="entry name" value="UBIAD1"/>
</dbReference>
<keyword evidence="3" id="KW-0474">Menaquinone biosynthesis</keyword>
<evidence type="ECO:0000256" key="6">
    <source>
        <dbReference type="ARBA" id="ARBA00023136"/>
    </source>
</evidence>
<keyword evidence="6 7" id="KW-0472">Membrane</keyword>
<comment type="pathway">
    <text evidence="2">Quinol/quinone metabolism; menaquinone biosynthesis.</text>
</comment>
<reference evidence="9" key="1">
    <citation type="submission" date="2017-09" db="EMBL/GenBank/DDBJ databases">
        <title>Depth-based differentiation of microbial function through sediment-hosted aquifers and enrichment of novel symbionts in the deep terrestrial subsurface.</title>
        <authorList>
            <person name="Probst A.J."/>
            <person name="Ladd B."/>
            <person name="Jarett J.K."/>
            <person name="Geller-Mcgrath D.E."/>
            <person name="Sieber C.M.K."/>
            <person name="Emerson J.B."/>
            <person name="Anantharaman K."/>
            <person name="Thomas B.C."/>
            <person name="Malmstrom R."/>
            <person name="Stieglmeier M."/>
            <person name="Klingl A."/>
            <person name="Woyke T."/>
            <person name="Ryan C.M."/>
            <person name="Banfield J.F."/>
        </authorList>
    </citation>
    <scope>NUCLEOTIDE SEQUENCE [LARGE SCALE GENOMIC DNA]</scope>
</reference>
<comment type="subcellular location">
    <subcellularLocation>
        <location evidence="1">Membrane</location>
        <topology evidence="1">Multi-pass membrane protein</topology>
    </subcellularLocation>
</comment>
<evidence type="ECO:0000256" key="3">
    <source>
        <dbReference type="ARBA" id="ARBA00022428"/>
    </source>
</evidence>
<evidence type="ECO:0000256" key="5">
    <source>
        <dbReference type="ARBA" id="ARBA00022989"/>
    </source>
</evidence>
<accession>A0A2M7AMQ4</accession>
<dbReference type="PANTHER" id="PTHR42723">
    <property type="entry name" value="CHLOROPHYLL SYNTHASE"/>
    <property type="match status" value="1"/>
</dbReference>
<keyword evidence="4 7" id="KW-0812">Transmembrane</keyword>
<sequence length="291" mass="32723">MKQQLRAILELTRYREYLKFVLIISLLGVATANGIFGWRLIGVVVANWLIVAFAFMINDVEDAKDDAQNPTKAKRNPISAGRLSVSTGYTITFLVVFITVILLYFLGLRPLIVGVICLVISFLYSWRAIRLKSIPVIDLLSHGLMLAGLLLLVSFFAFEASISYRWIWPFLSVTLISFYGQLHNELRDLETDLKVGIKNTAVFLGKVKTQWLMMTFLFLGVVSGIVSLIILELIPLWVLILAAGLTLILIIKPLLQLRSNQSLAEKQESLRKPFEIATAIALTLQFLIPWG</sequence>
<comment type="caution">
    <text evidence="8">The sequence shown here is derived from an EMBL/GenBank/DDBJ whole genome shotgun (WGS) entry which is preliminary data.</text>
</comment>
<evidence type="ECO:0000256" key="4">
    <source>
        <dbReference type="ARBA" id="ARBA00022692"/>
    </source>
</evidence>
<dbReference type="GO" id="GO:0004659">
    <property type="term" value="F:prenyltransferase activity"/>
    <property type="evidence" value="ECO:0007669"/>
    <property type="project" value="InterPro"/>
</dbReference>
<evidence type="ECO:0008006" key="10">
    <source>
        <dbReference type="Google" id="ProtNLM"/>
    </source>
</evidence>
<feature type="transmembrane region" description="Helical" evidence="7">
    <location>
        <begin position="44"/>
        <end position="60"/>
    </location>
</feature>
<name>A0A2M7AMQ4_UNCKA</name>
<dbReference type="InterPro" id="IPR044878">
    <property type="entry name" value="UbiA_sf"/>
</dbReference>
<feature type="transmembrane region" description="Helical" evidence="7">
    <location>
        <begin position="136"/>
        <end position="158"/>
    </location>
</feature>
<evidence type="ECO:0000256" key="1">
    <source>
        <dbReference type="ARBA" id="ARBA00004141"/>
    </source>
</evidence>
<dbReference type="Pfam" id="PF01040">
    <property type="entry name" value="UbiA"/>
    <property type="match status" value="1"/>
</dbReference>